<dbReference type="GO" id="GO:0030170">
    <property type="term" value="F:pyridoxal phosphate binding"/>
    <property type="evidence" value="ECO:0007669"/>
    <property type="project" value="InterPro"/>
</dbReference>
<dbReference type="EMBL" id="JAANBB010000138">
    <property type="protein sequence ID" value="KAF7548812.1"/>
    <property type="molecule type" value="Genomic_DNA"/>
</dbReference>
<protein>
    <recommendedName>
        <fullName evidence="7">Aspartate aminotransferase</fullName>
        <ecNumber evidence="7">2.6.1.1</ecNumber>
    </recommendedName>
</protein>
<dbReference type="PROSITE" id="PS00105">
    <property type="entry name" value="AA_TRANSFER_CLASS_1"/>
    <property type="match status" value="1"/>
</dbReference>
<sequence length="420" mass="47052">MAIKNGNRGDSLSRFSKLQPVRASGPFALDATFRADPDSKKVNLLIGAYRDGEGNPWQLTSVANAKKTLKIETCNHEYLPLVGSIELLEAARELVFGDELLQQANNSIASIQTISGTGANSVIAQFAQTHLHPANIWLPDPTWENHYSIWDQNAPNVTQRRYPYYNDCDRSFDFQGMMRVLQEDAQENDAILLHACAHNPTGLDPTREQWQEIAILCNEKKLFVIFDSAYQGFASGDLDRDAWAMRHFFRYPNIEFAVCQSFSKNLGLYGERVGALHVATSRTCSPPAGQCVQGHLIDIQRSMCSMAPLFGARVATAVLLQPDLREMWKTDLEVMSGRIKAMRKALYDELVILRTRGTWEHIVEQTGMFSYTGLREHQVAELQDVYHVYLLPSGRISLCGLTAANVKYVARAIHSVVAAE</sequence>
<dbReference type="SUPFAM" id="SSF53383">
    <property type="entry name" value="PLP-dependent transferases"/>
    <property type="match status" value="1"/>
</dbReference>
<keyword evidence="4 7" id="KW-0032">Aminotransferase</keyword>
<keyword evidence="6" id="KW-0663">Pyridoxal phosphate</keyword>
<evidence type="ECO:0000313" key="10">
    <source>
        <dbReference type="Proteomes" id="UP000722485"/>
    </source>
</evidence>
<comment type="subunit">
    <text evidence="3 7">Homodimer.</text>
</comment>
<evidence type="ECO:0000256" key="3">
    <source>
        <dbReference type="ARBA" id="ARBA00011738"/>
    </source>
</evidence>
<dbReference type="GO" id="GO:0006532">
    <property type="term" value="P:aspartate biosynthetic process"/>
    <property type="evidence" value="ECO:0007669"/>
    <property type="project" value="TreeGrafter"/>
</dbReference>
<comment type="similarity">
    <text evidence="2">Belongs to the class-I pyridoxal-phosphate-dependent aminotransferase family.</text>
</comment>
<evidence type="ECO:0000256" key="6">
    <source>
        <dbReference type="ARBA" id="ARBA00022898"/>
    </source>
</evidence>
<dbReference type="Pfam" id="PF00155">
    <property type="entry name" value="Aminotran_1_2"/>
    <property type="match status" value="1"/>
</dbReference>
<proteinExistence type="inferred from homology"/>
<dbReference type="PRINTS" id="PR00799">
    <property type="entry name" value="TRANSAMINASE"/>
</dbReference>
<dbReference type="Gene3D" id="3.40.640.10">
    <property type="entry name" value="Type I PLP-dependent aspartate aminotransferase-like (Major domain)"/>
    <property type="match status" value="1"/>
</dbReference>
<evidence type="ECO:0000256" key="5">
    <source>
        <dbReference type="ARBA" id="ARBA00022679"/>
    </source>
</evidence>
<dbReference type="InterPro" id="IPR004838">
    <property type="entry name" value="NHTrfase_class1_PyrdxlP-BS"/>
</dbReference>
<comment type="caution">
    <text evidence="9">The sequence shown here is derived from an EMBL/GenBank/DDBJ whole genome shotgun (WGS) entry which is preliminary data.</text>
</comment>
<dbReference type="GO" id="GO:0004069">
    <property type="term" value="F:L-aspartate:2-oxoglutarate aminotransferase activity"/>
    <property type="evidence" value="ECO:0007669"/>
    <property type="project" value="UniProtKB-EC"/>
</dbReference>
<reference evidence="9" key="1">
    <citation type="submission" date="2020-03" db="EMBL/GenBank/DDBJ databases">
        <title>Draft Genome Sequence of Cylindrodendrum hubeiense.</title>
        <authorList>
            <person name="Buettner E."/>
            <person name="Kellner H."/>
        </authorList>
    </citation>
    <scope>NUCLEOTIDE SEQUENCE</scope>
    <source>
        <strain evidence="9">IHI 201604</strain>
    </source>
</reference>
<keyword evidence="10" id="KW-1185">Reference proteome</keyword>
<dbReference type="Proteomes" id="UP000722485">
    <property type="component" value="Unassembled WGS sequence"/>
</dbReference>
<dbReference type="EC" id="2.6.1.1" evidence="7"/>
<evidence type="ECO:0000259" key="8">
    <source>
        <dbReference type="Pfam" id="PF00155"/>
    </source>
</evidence>
<dbReference type="InterPro" id="IPR015421">
    <property type="entry name" value="PyrdxlP-dep_Trfase_major"/>
</dbReference>
<evidence type="ECO:0000256" key="4">
    <source>
        <dbReference type="ARBA" id="ARBA00022576"/>
    </source>
</evidence>
<dbReference type="PANTHER" id="PTHR11879:SF20">
    <property type="entry name" value="ASPARTATE AMINOTRANSFERASE"/>
    <property type="match status" value="1"/>
</dbReference>
<organism evidence="9 10">
    <name type="scientific">Cylindrodendrum hubeiense</name>
    <dbReference type="NCBI Taxonomy" id="595255"/>
    <lineage>
        <taxon>Eukaryota</taxon>
        <taxon>Fungi</taxon>
        <taxon>Dikarya</taxon>
        <taxon>Ascomycota</taxon>
        <taxon>Pezizomycotina</taxon>
        <taxon>Sordariomycetes</taxon>
        <taxon>Hypocreomycetidae</taxon>
        <taxon>Hypocreales</taxon>
        <taxon>Nectriaceae</taxon>
        <taxon>Cylindrodendrum</taxon>
    </lineage>
</organism>
<evidence type="ECO:0000313" key="9">
    <source>
        <dbReference type="EMBL" id="KAF7548812.1"/>
    </source>
</evidence>
<dbReference type="InterPro" id="IPR015422">
    <property type="entry name" value="PyrdxlP-dep_Trfase_small"/>
</dbReference>
<keyword evidence="5 7" id="KW-0808">Transferase</keyword>
<evidence type="ECO:0000256" key="2">
    <source>
        <dbReference type="ARBA" id="ARBA00007441"/>
    </source>
</evidence>
<feature type="domain" description="Aminotransferase class I/classII large" evidence="8">
    <location>
        <begin position="40"/>
        <end position="413"/>
    </location>
</feature>
<dbReference type="Gene3D" id="3.90.1150.10">
    <property type="entry name" value="Aspartate Aminotransferase, domain 1"/>
    <property type="match status" value="1"/>
</dbReference>
<dbReference type="CDD" id="cd00609">
    <property type="entry name" value="AAT_like"/>
    <property type="match status" value="1"/>
</dbReference>
<name>A0A9P5LGE4_9HYPO</name>
<dbReference type="AlphaFoldDB" id="A0A9P5LGE4"/>
<dbReference type="GO" id="GO:0005829">
    <property type="term" value="C:cytosol"/>
    <property type="evidence" value="ECO:0007669"/>
    <property type="project" value="TreeGrafter"/>
</dbReference>
<comment type="cofactor">
    <cofactor evidence="1">
        <name>pyridoxal 5'-phosphate</name>
        <dbReference type="ChEBI" id="CHEBI:597326"/>
    </cofactor>
</comment>
<dbReference type="FunFam" id="3.40.640.10:FF:000066">
    <property type="entry name" value="Aspartate aminotransferase"/>
    <property type="match status" value="1"/>
</dbReference>
<gene>
    <name evidence="9" type="ORF">G7Z17_g6806</name>
</gene>
<comment type="catalytic activity">
    <reaction evidence="7">
        <text>L-aspartate + 2-oxoglutarate = oxaloacetate + L-glutamate</text>
        <dbReference type="Rhea" id="RHEA:21824"/>
        <dbReference type="ChEBI" id="CHEBI:16452"/>
        <dbReference type="ChEBI" id="CHEBI:16810"/>
        <dbReference type="ChEBI" id="CHEBI:29985"/>
        <dbReference type="ChEBI" id="CHEBI:29991"/>
        <dbReference type="EC" id="2.6.1.1"/>
    </reaction>
</comment>
<dbReference type="InterPro" id="IPR000796">
    <property type="entry name" value="Asp_trans"/>
</dbReference>
<evidence type="ECO:0000256" key="1">
    <source>
        <dbReference type="ARBA" id="ARBA00001933"/>
    </source>
</evidence>
<dbReference type="FunFam" id="3.90.1150.10:FF:000001">
    <property type="entry name" value="Aspartate aminotransferase"/>
    <property type="match status" value="1"/>
</dbReference>
<evidence type="ECO:0000256" key="7">
    <source>
        <dbReference type="RuleBase" id="RU000480"/>
    </source>
</evidence>
<dbReference type="InterPro" id="IPR004839">
    <property type="entry name" value="Aminotransferase_I/II_large"/>
</dbReference>
<dbReference type="InterPro" id="IPR015424">
    <property type="entry name" value="PyrdxlP-dep_Trfase"/>
</dbReference>
<accession>A0A9P5LGE4</accession>
<comment type="miscellaneous">
    <text evidence="7">In eukaryotes there are cytoplasmic, mitochondrial and chloroplastic isozymes.</text>
</comment>
<dbReference type="OrthoDB" id="550424at2759"/>
<dbReference type="PANTHER" id="PTHR11879">
    <property type="entry name" value="ASPARTATE AMINOTRANSFERASE"/>
    <property type="match status" value="1"/>
</dbReference>